<feature type="transmembrane region" description="Helical" evidence="6">
    <location>
        <begin position="38"/>
        <end position="56"/>
    </location>
</feature>
<reference evidence="8" key="1">
    <citation type="journal article" date="2021" name="IMA Fungus">
        <title>Genomic characterization of three marine fungi, including Emericellopsis atlantica sp. nov. with signatures of a generalist lifestyle and marine biomass degradation.</title>
        <authorList>
            <person name="Hagestad O.C."/>
            <person name="Hou L."/>
            <person name="Andersen J.H."/>
            <person name="Hansen E.H."/>
            <person name="Altermark B."/>
            <person name="Li C."/>
            <person name="Kuhnert E."/>
            <person name="Cox R.J."/>
            <person name="Crous P.W."/>
            <person name="Spatafora J.W."/>
            <person name="Lail K."/>
            <person name="Amirebrahimi M."/>
            <person name="Lipzen A."/>
            <person name="Pangilinan J."/>
            <person name="Andreopoulos W."/>
            <person name="Hayes R.D."/>
            <person name="Ng V."/>
            <person name="Grigoriev I.V."/>
            <person name="Jackson S.A."/>
            <person name="Sutton T.D.S."/>
            <person name="Dobson A.D.W."/>
            <person name="Rama T."/>
        </authorList>
    </citation>
    <scope>NUCLEOTIDE SEQUENCE</scope>
    <source>
        <strain evidence="8">TRa018bII</strain>
    </source>
</reference>
<evidence type="ECO:0000256" key="1">
    <source>
        <dbReference type="ARBA" id="ARBA00004141"/>
    </source>
</evidence>
<name>A0A9P8C4J8_9HELO</name>
<dbReference type="InterPro" id="IPR011701">
    <property type="entry name" value="MFS"/>
</dbReference>
<dbReference type="EMBL" id="MU251565">
    <property type="protein sequence ID" value="KAG9232096.1"/>
    <property type="molecule type" value="Genomic_DNA"/>
</dbReference>
<dbReference type="PANTHER" id="PTHR23501">
    <property type="entry name" value="MAJOR FACILITATOR SUPERFAMILY"/>
    <property type="match status" value="1"/>
</dbReference>
<dbReference type="PROSITE" id="PS50850">
    <property type="entry name" value="MFS"/>
    <property type="match status" value="1"/>
</dbReference>
<dbReference type="GO" id="GO:0015174">
    <property type="term" value="F:basic amino acid transmembrane transporter activity"/>
    <property type="evidence" value="ECO:0007669"/>
    <property type="project" value="TreeGrafter"/>
</dbReference>
<keyword evidence="3 6" id="KW-1133">Transmembrane helix</keyword>
<evidence type="ECO:0000259" key="7">
    <source>
        <dbReference type="PROSITE" id="PS50850"/>
    </source>
</evidence>
<keyword evidence="2 6" id="KW-0812">Transmembrane</keyword>
<dbReference type="Gene3D" id="1.20.1250.20">
    <property type="entry name" value="MFS general substrate transporter like domains"/>
    <property type="match status" value="1"/>
</dbReference>
<dbReference type="InterPro" id="IPR020846">
    <property type="entry name" value="MFS_dom"/>
</dbReference>
<evidence type="ECO:0000256" key="2">
    <source>
        <dbReference type="ARBA" id="ARBA00022692"/>
    </source>
</evidence>
<feature type="transmembrane region" description="Helical" evidence="6">
    <location>
        <begin position="107"/>
        <end position="128"/>
    </location>
</feature>
<evidence type="ECO:0000313" key="8">
    <source>
        <dbReference type="EMBL" id="KAG9232096.1"/>
    </source>
</evidence>
<dbReference type="Pfam" id="PF07690">
    <property type="entry name" value="MFS_1"/>
    <property type="match status" value="1"/>
</dbReference>
<feature type="transmembrane region" description="Helical" evidence="6">
    <location>
        <begin position="244"/>
        <end position="261"/>
    </location>
</feature>
<dbReference type="Proteomes" id="UP000824998">
    <property type="component" value="Unassembled WGS sequence"/>
</dbReference>
<feature type="transmembrane region" description="Helical" evidence="6">
    <location>
        <begin position="410"/>
        <end position="430"/>
    </location>
</feature>
<keyword evidence="9" id="KW-1185">Reference proteome</keyword>
<gene>
    <name evidence="8" type="ORF">BJ875DRAFT_497761</name>
</gene>
<dbReference type="PANTHER" id="PTHR23501:SF33">
    <property type="entry name" value="MAJOR FACILITATOR SUPERFAMILY (MFS) PROFILE DOMAIN-CONTAINING PROTEIN"/>
    <property type="match status" value="1"/>
</dbReference>
<dbReference type="Gene3D" id="1.20.1720.10">
    <property type="entry name" value="Multidrug resistance protein D"/>
    <property type="match status" value="1"/>
</dbReference>
<evidence type="ECO:0000256" key="3">
    <source>
        <dbReference type="ARBA" id="ARBA00022989"/>
    </source>
</evidence>
<feature type="domain" description="Major facilitator superfamily (MFS) profile" evidence="7">
    <location>
        <begin position="41"/>
        <end position="502"/>
    </location>
</feature>
<evidence type="ECO:0000256" key="6">
    <source>
        <dbReference type="SAM" id="Phobius"/>
    </source>
</evidence>
<evidence type="ECO:0000256" key="5">
    <source>
        <dbReference type="SAM" id="MobiDB-lite"/>
    </source>
</evidence>
<evidence type="ECO:0000313" key="9">
    <source>
        <dbReference type="Proteomes" id="UP000824998"/>
    </source>
</evidence>
<comment type="subcellular location">
    <subcellularLocation>
        <location evidence="1">Membrane</location>
        <topology evidence="1">Multi-pass membrane protein</topology>
    </subcellularLocation>
</comment>
<dbReference type="AlphaFoldDB" id="A0A9P8C4J8"/>
<comment type="caution">
    <text evidence="8">The sequence shown here is derived from an EMBL/GenBank/DDBJ whole genome shotgun (WGS) entry which is preliminary data.</text>
</comment>
<accession>A0A9P8C4J8</accession>
<dbReference type="OrthoDB" id="6770063at2759"/>
<feature type="transmembrane region" description="Helical" evidence="6">
    <location>
        <begin position="311"/>
        <end position="329"/>
    </location>
</feature>
<protein>
    <submittedName>
        <fullName evidence="8">Major facilitator superfamily domain-containing protein</fullName>
    </submittedName>
</protein>
<dbReference type="GO" id="GO:0000329">
    <property type="term" value="C:fungal-type vacuole membrane"/>
    <property type="evidence" value="ECO:0007669"/>
    <property type="project" value="TreeGrafter"/>
</dbReference>
<organism evidence="8 9">
    <name type="scientific">Amylocarpus encephaloides</name>
    <dbReference type="NCBI Taxonomy" id="45428"/>
    <lineage>
        <taxon>Eukaryota</taxon>
        <taxon>Fungi</taxon>
        <taxon>Dikarya</taxon>
        <taxon>Ascomycota</taxon>
        <taxon>Pezizomycotina</taxon>
        <taxon>Leotiomycetes</taxon>
        <taxon>Helotiales</taxon>
        <taxon>Helotiales incertae sedis</taxon>
        <taxon>Amylocarpus</taxon>
    </lineage>
</organism>
<feature type="transmembrane region" description="Helical" evidence="6">
    <location>
        <begin position="134"/>
        <end position="155"/>
    </location>
</feature>
<feature type="transmembrane region" description="Helical" evidence="6">
    <location>
        <begin position="273"/>
        <end position="291"/>
    </location>
</feature>
<feature type="region of interest" description="Disordered" evidence="5">
    <location>
        <begin position="1"/>
        <end position="23"/>
    </location>
</feature>
<sequence length="525" mass="56816">MTTDETTQLLAKPAADEGRWPEESDCSATRTTQIGKEFGLWQIGALCGILLAYADTSLVWATHETVSSHFDKLGNSSWMMTSFTIGYCVTLPLYGRLSDSYGRLRPLIAAYCAFCIGCTICGIGQAYWQVILGRITTGCGASGIISLASIIIADIAAPSNVAVLRSYVNIASTVGLSLGGPLGGFLGGTVGWRWSFLGQPPIAGVCCVLIARGLRMVSPILEEHERQLEECENAMKQEVLAFDFPGAITLAIGISAFLTVIDLQDQRSWGHPLVLSITIVGAISILAFLALETYPGNRELLIPLRLVKTEIGVFCAGQLLIVGSCHGFVSQIAPYFKNTRGVSDAEGGGQIIPSSIGNALGNLIAGQVIKRFGSYKRLSLSALFLNIATSLLILFQWSHPINTLETLITFPFGFFAGIVLATQFIGLYICSPKKHMATAISMYYMSQQIGIALGISFSSSLLKQKFKATLQEMLVNVPEYQEIIKKILVDSSLVTLLPTEVKTLVQKSYLNSFWVVPGIPFRFAY</sequence>
<proteinExistence type="predicted"/>
<evidence type="ECO:0000256" key="4">
    <source>
        <dbReference type="ARBA" id="ARBA00023136"/>
    </source>
</evidence>
<dbReference type="SUPFAM" id="SSF103473">
    <property type="entry name" value="MFS general substrate transporter"/>
    <property type="match status" value="1"/>
</dbReference>
<feature type="transmembrane region" description="Helical" evidence="6">
    <location>
        <begin position="76"/>
        <end position="95"/>
    </location>
</feature>
<feature type="transmembrane region" description="Helical" evidence="6">
    <location>
        <begin position="378"/>
        <end position="398"/>
    </location>
</feature>
<keyword evidence="4 6" id="KW-0472">Membrane</keyword>
<feature type="transmembrane region" description="Helical" evidence="6">
    <location>
        <begin position="167"/>
        <end position="187"/>
    </location>
</feature>
<dbReference type="InterPro" id="IPR036259">
    <property type="entry name" value="MFS_trans_sf"/>
</dbReference>